<dbReference type="Proteomes" id="UP000182631">
    <property type="component" value="Unassembled WGS sequence"/>
</dbReference>
<gene>
    <name evidence="2" type="ORF">FLM9_1048</name>
</gene>
<dbReference type="RefSeq" id="WP_074457513.1">
    <property type="nucleotide sequence ID" value="NZ_FITM01000113.1"/>
</dbReference>
<reference evidence="3" key="1">
    <citation type="submission" date="2016-02" db="EMBL/GenBank/DDBJ databases">
        <authorList>
            <person name="liu f."/>
        </authorList>
    </citation>
    <scope>NUCLEOTIDE SEQUENCE [LARGE SCALE GENOMIC DNA]</scope>
</reference>
<protein>
    <recommendedName>
        <fullName evidence="4">Photosystem I reaction center subunit VIII</fullName>
    </recommendedName>
</protein>
<keyword evidence="1" id="KW-1133">Transmembrane helix</keyword>
<name>A0A164Y4D5_9SYNE</name>
<accession>A0A164Y4D5</accession>
<organism evidence="2 3">
    <name type="scientific">Candidatus Synechococcus spongiarum</name>
    <dbReference type="NCBI Taxonomy" id="431041"/>
    <lineage>
        <taxon>Bacteria</taxon>
        <taxon>Bacillati</taxon>
        <taxon>Cyanobacteriota</taxon>
        <taxon>Cyanophyceae</taxon>
        <taxon>Synechococcales</taxon>
        <taxon>Synechococcaceae</taxon>
        <taxon>Synechococcus</taxon>
    </lineage>
</organism>
<dbReference type="AlphaFoldDB" id="A0A164Y4D5"/>
<keyword evidence="1" id="KW-0812">Transmembrane</keyword>
<keyword evidence="1" id="KW-0472">Membrane</keyword>
<dbReference type="InterPro" id="IPR036357">
    <property type="entry name" value="PSI_PsaI_sf"/>
</dbReference>
<evidence type="ECO:0000313" key="2">
    <source>
        <dbReference type="EMBL" id="SAY39001.1"/>
    </source>
</evidence>
<evidence type="ECO:0000313" key="3">
    <source>
        <dbReference type="Proteomes" id="UP000182631"/>
    </source>
</evidence>
<dbReference type="OrthoDB" id="467737at2"/>
<dbReference type="SUPFAM" id="SSF81540">
    <property type="entry name" value="Subunit VIII of photosystem I reaction centre, PsaI"/>
    <property type="match status" value="1"/>
</dbReference>
<evidence type="ECO:0000256" key="1">
    <source>
        <dbReference type="SAM" id="Phobius"/>
    </source>
</evidence>
<dbReference type="GO" id="GO:0015979">
    <property type="term" value="P:photosynthesis"/>
    <property type="evidence" value="ECO:0007669"/>
    <property type="project" value="InterPro"/>
</dbReference>
<sequence length="42" mass="4526">MTVDFTIGDYAAAWMPSVFIPLVVISAFVAMGILFTVVESTD</sequence>
<evidence type="ECO:0008006" key="4">
    <source>
        <dbReference type="Google" id="ProtNLM"/>
    </source>
</evidence>
<dbReference type="EMBL" id="FITM01000113">
    <property type="protein sequence ID" value="SAY39001.1"/>
    <property type="molecule type" value="Genomic_DNA"/>
</dbReference>
<feature type="transmembrane region" description="Helical" evidence="1">
    <location>
        <begin position="18"/>
        <end position="38"/>
    </location>
</feature>
<proteinExistence type="predicted"/>
<dbReference type="GO" id="GO:0009522">
    <property type="term" value="C:photosystem I"/>
    <property type="evidence" value="ECO:0007669"/>
    <property type="project" value="InterPro"/>
</dbReference>
<keyword evidence="3" id="KW-1185">Reference proteome</keyword>